<sequence length="259" mass="28972">MKRLGDQMKKNPLGVIILAAGKGTRMKSEQAKVLHCVSGQPMLKYSIELARKIMAEKIVVVVGHQAEVVKAKFRDEGLIFVEQREQLGTGHAVMQARPQLEDFSGNILILCGDVPLLSLETVRHLLDCHLEEKSVVTVLTAMLENPFGYGRIVKTPAGEVLKIVEERDASIEEKKIKEFNSGIYCVDSSFLLQAVGEIKNDNAQKEYYLTDIVEIACQRNLSVRAVLVENAQEILGINTPEDLQRAEDRMMRISRGEVR</sequence>
<dbReference type="InterPro" id="IPR050065">
    <property type="entry name" value="GlmU-like"/>
</dbReference>
<organism evidence="10 11">
    <name type="scientific">Syntrophus gentianae</name>
    <dbReference type="NCBI Taxonomy" id="43775"/>
    <lineage>
        <taxon>Bacteria</taxon>
        <taxon>Pseudomonadati</taxon>
        <taxon>Thermodesulfobacteriota</taxon>
        <taxon>Syntrophia</taxon>
        <taxon>Syntrophales</taxon>
        <taxon>Syntrophaceae</taxon>
        <taxon>Syntrophus</taxon>
    </lineage>
</organism>
<reference evidence="10 11" key="1">
    <citation type="submission" date="2016-10" db="EMBL/GenBank/DDBJ databases">
        <authorList>
            <person name="de Groot N.N."/>
        </authorList>
    </citation>
    <scope>NUCLEOTIDE SEQUENCE [LARGE SCALE GENOMIC DNA]</scope>
    <source>
        <strain evidence="10 11">DSM 8423</strain>
    </source>
</reference>
<name>A0A1H8APM8_9BACT</name>
<dbReference type="AlphaFoldDB" id="A0A1H8APM8"/>
<evidence type="ECO:0000256" key="3">
    <source>
        <dbReference type="ARBA" id="ARBA00022679"/>
    </source>
</evidence>
<comment type="catalytic activity">
    <reaction evidence="7">
        <text>N-acetyl-alpha-D-glucosamine 1-phosphate + UTP + H(+) = UDP-N-acetyl-alpha-D-glucosamine + diphosphate</text>
        <dbReference type="Rhea" id="RHEA:13509"/>
        <dbReference type="ChEBI" id="CHEBI:15378"/>
        <dbReference type="ChEBI" id="CHEBI:33019"/>
        <dbReference type="ChEBI" id="CHEBI:46398"/>
        <dbReference type="ChEBI" id="CHEBI:57705"/>
        <dbReference type="ChEBI" id="CHEBI:57776"/>
        <dbReference type="EC" id="2.7.7.23"/>
    </reaction>
</comment>
<comment type="catalytic activity">
    <reaction evidence="6">
        <text>alpha-D-glucosamine 1-phosphate + acetyl-CoA = N-acetyl-alpha-D-glucosamine 1-phosphate + CoA + H(+)</text>
        <dbReference type="Rhea" id="RHEA:13725"/>
        <dbReference type="ChEBI" id="CHEBI:15378"/>
        <dbReference type="ChEBI" id="CHEBI:57287"/>
        <dbReference type="ChEBI" id="CHEBI:57288"/>
        <dbReference type="ChEBI" id="CHEBI:57776"/>
        <dbReference type="ChEBI" id="CHEBI:58516"/>
        <dbReference type="EC" id="2.3.1.157"/>
    </reaction>
</comment>
<evidence type="ECO:0000256" key="6">
    <source>
        <dbReference type="ARBA" id="ARBA00048247"/>
    </source>
</evidence>
<comment type="function">
    <text evidence="8">Catalyzes the last two sequential reactions in the de novo biosynthetic pathway for UDP-N-acetylglucosamine (UDP-GlcNAc). The C-terminal domain catalyzes the transfer of acetyl group from acetyl coenzyme A to glucosamine-1-phosphate (GlcN-1-P) to produce N-acetylglucosamine-1-phosphate (GlcNAc-1-P), which is converted into UDP-GlcNAc by the transfer of uridine 5-monophosphate (from uridine 5-triphosphate), a reaction catalyzed by the N-terminal domain.</text>
</comment>
<evidence type="ECO:0000259" key="9">
    <source>
        <dbReference type="Pfam" id="PF12804"/>
    </source>
</evidence>
<evidence type="ECO:0000256" key="7">
    <source>
        <dbReference type="ARBA" id="ARBA00048493"/>
    </source>
</evidence>
<keyword evidence="11" id="KW-1185">Reference proteome</keyword>
<dbReference type="STRING" id="43775.SAMN04489760_13911"/>
<dbReference type="Pfam" id="PF12804">
    <property type="entry name" value="NTP_transf_3"/>
    <property type="match status" value="1"/>
</dbReference>
<comment type="similarity">
    <text evidence="1">In the C-terminal section; belongs to the transferase hexapeptide repeat family.</text>
</comment>
<evidence type="ECO:0000256" key="5">
    <source>
        <dbReference type="ARBA" id="ARBA00023315"/>
    </source>
</evidence>
<dbReference type="EMBL" id="FOBS01000039">
    <property type="protein sequence ID" value="SEM72523.1"/>
    <property type="molecule type" value="Genomic_DNA"/>
</dbReference>
<dbReference type="PANTHER" id="PTHR43584:SF3">
    <property type="entry name" value="BIFUNCTIONAL PROTEIN GLMU"/>
    <property type="match status" value="1"/>
</dbReference>
<dbReference type="GO" id="GO:0003977">
    <property type="term" value="F:UDP-N-acetylglucosamine diphosphorylase activity"/>
    <property type="evidence" value="ECO:0007669"/>
    <property type="project" value="UniProtKB-EC"/>
</dbReference>
<dbReference type="PANTHER" id="PTHR43584">
    <property type="entry name" value="NUCLEOTIDYL TRANSFERASE"/>
    <property type="match status" value="1"/>
</dbReference>
<evidence type="ECO:0000256" key="4">
    <source>
        <dbReference type="ARBA" id="ARBA00022695"/>
    </source>
</evidence>
<dbReference type="Gene3D" id="3.90.550.10">
    <property type="entry name" value="Spore Coat Polysaccharide Biosynthesis Protein SpsA, Chain A"/>
    <property type="match status" value="1"/>
</dbReference>
<dbReference type="CDD" id="cd02540">
    <property type="entry name" value="GT2_GlmU_N_bac"/>
    <property type="match status" value="1"/>
</dbReference>
<dbReference type="GO" id="GO:0019134">
    <property type="term" value="F:glucosamine-1-phosphate N-acetyltransferase activity"/>
    <property type="evidence" value="ECO:0007669"/>
    <property type="project" value="UniProtKB-EC"/>
</dbReference>
<comment type="similarity">
    <text evidence="2">In the N-terminal section; belongs to the N-acetylglucosamine-1-phosphate uridyltransferase family.</text>
</comment>
<keyword evidence="3" id="KW-0808">Transferase</keyword>
<gene>
    <name evidence="10" type="ORF">SAMN04489760_13911</name>
</gene>
<evidence type="ECO:0000256" key="8">
    <source>
        <dbReference type="ARBA" id="ARBA00049628"/>
    </source>
</evidence>
<accession>A0A1H8APM8</accession>
<protein>
    <submittedName>
        <fullName evidence="10">UDP-N-acetylglucosamine pyrophosphorylase</fullName>
    </submittedName>
</protein>
<evidence type="ECO:0000313" key="11">
    <source>
        <dbReference type="Proteomes" id="UP000198744"/>
    </source>
</evidence>
<evidence type="ECO:0000313" key="10">
    <source>
        <dbReference type="EMBL" id="SEM72523.1"/>
    </source>
</evidence>
<dbReference type="InterPro" id="IPR025877">
    <property type="entry name" value="MobA-like_NTP_Trfase"/>
</dbReference>
<keyword evidence="4" id="KW-0548">Nucleotidyltransferase</keyword>
<dbReference type="InterPro" id="IPR029044">
    <property type="entry name" value="Nucleotide-diphossugar_trans"/>
</dbReference>
<feature type="domain" description="MobA-like NTP transferase" evidence="9">
    <location>
        <begin position="15"/>
        <end position="140"/>
    </location>
</feature>
<evidence type="ECO:0000256" key="2">
    <source>
        <dbReference type="ARBA" id="ARBA00007947"/>
    </source>
</evidence>
<proteinExistence type="inferred from homology"/>
<dbReference type="SUPFAM" id="SSF53448">
    <property type="entry name" value="Nucleotide-diphospho-sugar transferases"/>
    <property type="match status" value="1"/>
</dbReference>
<keyword evidence="5" id="KW-0012">Acyltransferase</keyword>
<evidence type="ECO:0000256" key="1">
    <source>
        <dbReference type="ARBA" id="ARBA00007707"/>
    </source>
</evidence>
<dbReference type="Proteomes" id="UP000198744">
    <property type="component" value="Unassembled WGS sequence"/>
</dbReference>